<proteinExistence type="predicted"/>
<keyword evidence="3" id="KW-1185">Reference proteome</keyword>
<dbReference type="EMBL" id="JASBNA010000002">
    <property type="protein sequence ID" value="KAK7694239.1"/>
    <property type="molecule type" value="Genomic_DNA"/>
</dbReference>
<dbReference type="Pfam" id="PF01738">
    <property type="entry name" value="DLH"/>
    <property type="match status" value="1"/>
</dbReference>
<organism evidence="2 3">
    <name type="scientific">Cerrena zonata</name>
    <dbReference type="NCBI Taxonomy" id="2478898"/>
    <lineage>
        <taxon>Eukaryota</taxon>
        <taxon>Fungi</taxon>
        <taxon>Dikarya</taxon>
        <taxon>Basidiomycota</taxon>
        <taxon>Agaricomycotina</taxon>
        <taxon>Agaricomycetes</taxon>
        <taxon>Polyporales</taxon>
        <taxon>Cerrenaceae</taxon>
        <taxon>Cerrena</taxon>
    </lineage>
</organism>
<dbReference type="InterPro" id="IPR029058">
    <property type="entry name" value="AB_hydrolase_fold"/>
</dbReference>
<dbReference type="GO" id="GO:0016787">
    <property type="term" value="F:hydrolase activity"/>
    <property type="evidence" value="ECO:0007669"/>
    <property type="project" value="InterPro"/>
</dbReference>
<evidence type="ECO:0000313" key="3">
    <source>
        <dbReference type="Proteomes" id="UP001385951"/>
    </source>
</evidence>
<comment type="caution">
    <text evidence="2">The sequence shown here is derived from an EMBL/GenBank/DDBJ whole genome shotgun (WGS) entry which is preliminary data.</text>
</comment>
<sequence>MFTRLRALIHRLNHSKMSTASKPVHNTNAACCTIPPVKSDYTPKGTYKAYGDFKKVYITGPEENAEKAIVCVYDIFGFKPQTQQGADIIADQLKVKVFMPDFFEDGEPWPVEGFPPKTDEEKQKLQDFFGGLASPPVNKDRLINFGKVLKSEGVKSLGAYGFCWGGKVIMLAGGEESPFDAVSIVHPAMLAVGDAEKLKVPLGIYPSNDEPQDEYEKMVEVLKKKPFADKSDWKKFDSFHGFAAARANLDDPDNKAKFEDLYSTVIKFFTKAADF</sequence>
<dbReference type="Gene3D" id="3.40.50.1820">
    <property type="entry name" value="alpha/beta hydrolase"/>
    <property type="match status" value="1"/>
</dbReference>
<gene>
    <name evidence="2" type="ORF">QCA50_001419</name>
</gene>
<protein>
    <recommendedName>
        <fullName evidence="1">Dienelactone hydrolase domain-containing protein</fullName>
    </recommendedName>
</protein>
<evidence type="ECO:0000313" key="2">
    <source>
        <dbReference type="EMBL" id="KAK7694239.1"/>
    </source>
</evidence>
<name>A0AAW0GX76_9APHY</name>
<feature type="domain" description="Dienelactone hydrolase" evidence="1">
    <location>
        <begin position="56"/>
        <end position="271"/>
    </location>
</feature>
<dbReference type="SUPFAM" id="SSF53474">
    <property type="entry name" value="alpha/beta-Hydrolases"/>
    <property type="match status" value="1"/>
</dbReference>
<reference evidence="2 3" key="1">
    <citation type="submission" date="2022-09" db="EMBL/GenBank/DDBJ databases">
        <authorList>
            <person name="Palmer J.M."/>
        </authorList>
    </citation>
    <scope>NUCLEOTIDE SEQUENCE [LARGE SCALE GENOMIC DNA]</scope>
    <source>
        <strain evidence="2 3">DSM 7382</strain>
    </source>
</reference>
<dbReference type="AlphaFoldDB" id="A0AAW0GX76"/>
<dbReference type="Proteomes" id="UP001385951">
    <property type="component" value="Unassembled WGS sequence"/>
</dbReference>
<accession>A0AAW0GX76</accession>
<evidence type="ECO:0000259" key="1">
    <source>
        <dbReference type="Pfam" id="PF01738"/>
    </source>
</evidence>
<dbReference type="InterPro" id="IPR002925">
    <property type="entry name" value="Dienelactn_hydro"/>
</dbReference>
<dbReference type="PANTHER" id="PTHR47668:SF1">
    <property type="entry name" value="DIENELACTONE HYDROLASE DOMAIN-CONTAINING PROTEIN-RELATED"/>
    <property type="match status" value="1"/>
</dbReference>
<dbReference type="PANTHER" id="PTHR47668">
    <property type="entry name" value="DIENELACTONE HYDROLASE FAMILY PROTEIN (AFU_ORTHOLOGUE AFUA_6G01940)"/>
    <property type="match status" value="1"/>
</dbReference>